<dbReference type="Proteomes" id="UP000190027">
    <property type="component" value="Unassembled WGS sequence"/>
</dbReference>
<comment type="cofactor">
    <cofactor evidence="1 4">
        <name>a divalent metal cation</name>
        <dbReference type="ChEBI" id="CHEBI:60240"/>
    </cofactor>
</comment>
<keyword evidence="6" id="KW-1185">Reference proteome</keyword>
<feature type="site" description="Important for substrate specificity" evidence="4">
    <location>
        <position position="81"/>
    </location>
</feature>
<evidence type="ECO:0000313" key="5">
    <source>
        <dbReference type="EMBL" id="SKA76909.1"/>
    </source>
</evidence>
<feature type="active site" description="Proton acceptor" evidence="4">
    <location>
        <position position="80"/>
    </location>
</feature>
<evidence type="ECO:0000256" key="4">
    <source>
        <dbReference type="HAMAP-Rule" id="MF_00528"/>
    </source>
</evidence>
<dbReference type="CDD" id="cd00555">
    <property type="entry name" value="Maf"/>
    <property type="match status" value="1"/>
</dbReference>
<dbReference type="PANTHER" id="PTHR43213:SF5">
    <property type="entry name" value="BIFUNCTIONAL DTTP_UTP PYROPHOSPHATASE_METHYLTRANSFERASE PROTEIN-RELATED"/>
    <property type="match status" value="1"/>
</dbReference>
<keyword evidence="3 4" id="KW-0546">Nucleotide metabolism</keyword>
<organism evidence="5 6">
    <name type="scientific">Paucidesulfovibrio gracilis DSM 16080</name>
    <dbReference type="NCBI Taxonomy" id="1121449"/>
    <lineage>
        <taxon>Bacteria</taxon>
        <taxon>Pseudomonadati</taxon>
        <taxon>Thermodesulfobacteriota</taxon>
        <taxon>Desulfovibrionia</taxon>
        <taxon>Desulfovibrionales</taxon>
        <taxon>Desulfovibrionaceae</taxon>
        <taxon>Paucidesulfovibrio</taxon>
    </lineage>
</organism>
<comment type="function">
    <text evidence="4">Nucleoside triphosphate pyrophosphatase that hydrolyzes dTTP and UTP. May have a dual role in cell division arrest and in preventing the incorporation of modified nucleotides into cellular nucleic acids.</text>
</comment>
<dbReference type="InterPro" id="IPR029001">
    <property type="entry name" value="ITPase-like_fam"/>
</dbReference>
<sequence length="204" mass="21959">MPTKHSIYETICPLVLASGSPRRKDFFQQLGLTFESVPSRAAEPRPSPGESPGSYATRMAEQKGLEVLERCPGRAIVAADTVVALNGLILGKPGDQDEAISMLTRLCGHTHQVVTGCWLHSPHSAQQTFHVTTDVRMRAATPEELHAYVATGEPADKAGAYAIQGIGSFLVEHVHGSYTNVVGLPLARVLEVLVSWGVIVPRQD</sequence>
<evidence type="ECO:0000256" key="3">
    <source>
        <dbReference type="ARBA" id="ARBA00023080"/>
    </source>
</evidence>
<name>A0A1T4WIB6_9BACT</name>
<reference evidence="5 6" key="1">
    <citation type="submission" date="2017-02" db="EMBL/GenBank/DDBJ databases">
        <authorList>
            <person name="Peterson S.W."/>
        </authorList>
    </citation>
    <scope>NUCLEOTIDE SEQUENCE [LARGE SCALE GENOMIC DNA]</scope>
    <source>
        <strain evidence="5 6">DSM 16080</strain>
    </source>
</reference>
<dbReference type="AlphaFoldDB" id="A0A1T4WIB6"/>
<comment type="catalytic activity">
    <reaction evidence="4">
        <text>dTTP + H2O = dTMP + diphosphate + H(+)</text>
        <dbReference type="Rhea" id="RHEA:28534"/>
        <dbReference type="ChEBI" id="CHEBI:15377"/>
        <dbReference type="ChEBI" id="CHEBI:15378"/>
        <dbReference type="ChEBI" id="CHEBI:33019"/>
        <dbReference type="ChEBI" id="CHEBI:37568"/>
        <dbReference type="ChEBI" id="CHEBI:63528"/>
        <dbReference type="EC" id="3.6.1.9"/>
    </reaction>
</comment>
<dbReference type="GO" id="GO:0009117">
    <property type="term" value="P:nucleotide metabolic process"/>
    <property type="evidence" value="ECO:0007669"/>
    <property type="project" value="UniProtKB-KW"/>
</dbReference>
<dbReference type="EMBL" id="FUYC01000003">
    <property type="protein sequence ID" value="SKA76909.1"/>
    <property type="molecule type" value="Genomic_DNA"/>
</dbReference>
<dbReference type="InterPro" id="IPR003697">
    <property type="entry name" value="Maf-like"/>
</dbReference>
<gene>
    <name evidence="5" type="ORF">SAMN02745704_00898</name>
</gene>
<dbReference type="GO" id="GO:0036221">
    <property type="term" value="F:UTP diphosphatase activity"/>
    <property type="evidence" value="ECO:0007669"/>
    <property type="project" value="RHEA"/>
</dbReference>
<keyword evidence="4" id="KW-0963">Cytoplasm</keyword>
<dbReference type="EC" id="3.6.1.9" evidence="4"/>
<dbReference type="Gene3D" id="3.90.950.10">
    <property type="match status" value="1"/>
</dbReference>
<dbReference type="GO" id="GO:0036218">
    <property type="term" value="F:dTTP diphosphatase activity"/>
    <property type="evidence" value="ECO:0007669"/>
    <property type="project" value="RHEA"/>
</dbReference>
<dbReference type="RefSeq" id="WP_078716487.1">
    <property type="nucleotide sequence ID" value="NZ_FUYC01000003.1"/>
</dbReference>
<dbReference type="PIRSF" id="PIRSF006305">
    <property type="entry name" value="Maf"/>
    <property type="match status" value="1"/>
</dbReference>
<feature type="site" description="Important for substrate specificity" evidence="4">
    <location>
        <position position="164"/>
    </location>
</feature>
<feature type="site" description="Important for substrate specificity" evidence="4">
    <location>
        <position position="22"/>
    </location>
</feature>
<dbReference type="GO" id="GO:0005737">
    <property type="term" value="C:cytoplasm"/>
    <property type="evidence" value="ECO:0007669"/>
    <property type="project" value="UniProtKB-SubCell"/>
</dbReference>
<accession>A0A1T4WIB6</accession>
<comment type="catalytic activity">
    <reaction evidence="4">
        <text>UTP + H2O = UMP + diphosphate + H(+)</text>
        <dbReference type="Rhea" id="RHEA:29395"/>
        <dbReference type="ChEBI" id="CHEBI:15377"/>
        <dbReference type="ChEBI" id="CHEBI:15378"/>
        <dbReference type="ChEBI" id="CHEBI:33019"/>
        <dbReference type="ChEBI" id="CHEBI:46398"/>
        <dbReference type="ChEBI" id="CHEBI:57865"/>
        <dbReference type="EC" id="3.6.1.9"/>
    </reaction>
</comment>
<comment type="subcellular location">
    <subcellularLocation>
        <location evidence="4">Cytoplasm</location>
    </subcellularLocation>
</comment>
<evidence type="ECO:0000256" key="2">
    <source>
        <dbReference type="ARBA" id="ARBA00022801"/>
    </source>
</evidence>
<dbReference type="HAMAP" id="MF_00528">
    <property type="entry name" value="Maf"/>
    <property type="match status" value="1"/>
</dbReference>
<dbReference type="SUPFAM" id="SSF52972">
    <property type="entry name" value="ITPase-like"/>
    <property type="match status" value="1"/>
</dbReference>
<evidence type="ECO:0000256" key="1">
    <source>
        <dbReference type="ARBA" id="ARBA00001968"/>
    </source>
</evidence>
<comment type="similarity">
    <text evidence="4">Belongs to the Maf family. YhdE subfamily.</text>
</comment>
<dbReference type="OrthoDB" id="9807767at2"/>
<evidence type="ECO:0000313" key="6">
    <source>
        <dbReference type="Proteomes" id="UP000190027"/>
    </source>
</evidence>
<protein>
    <recommendedName>
        <fullName evidence="4">dTTP/UTP pyrophosphatase</fullName>
        <shortName evidence="4">dTTPase/UTPase</shortName>
        <ecNumber evidence="4">3.6.1.9</ecNumber>
    </recommendedName>
    <alternativeName>
        <fullName evidence="4">Nucleoside triphosphate pyrophosphatase</fullName>
    </alternativeName>
    <alternativeName>
        <fullName evidence="4">Nucleotide pyrophosphatase</fullName>
        <shortName evidence="4">Nucleotide PPase</shortName>
    </alternativeName>
</protein>
<dbReference type="PANTHER" id="PTHR43213">
    <property type="entry name" value="BIFUNCTIONAL DTTP/UTP PYROPHOSPHATASE/METHYLTRANSFERASE PROTEIN-RELATED"/>
    <property type="match status" value="1"/>
</dbReference>
<dbReference type="NCBIfam" id="TIGR00172">
    <property type="entry name" value="maf"/>
    <property type="match status" value="1"/>
</dbReference>
<keyword evidence="2 4" id="KW-0378">Hydrolase</keyword>
<proteinExistence type="inferred from homology"/>
<dbReference type="Pfam" id="PF02545">
    <property type="entry name" value="Maf"/>
    <property type="match status" value="1"/>
</dbReference>
<comment type="caution">
    <text evidence="4">Lacks conserved residue(s) required for the propagation of feature annotation.</text>
</comment>
<dbReference type="STRING" id="1121449.SAMN02745704_00898"/>